<feature type="transmembrane region" description="Helical" evidence="7">
    <location>
        <begin position="51"/>
        <end position="76"/>
    </location>
</feature>
<evidence type="ECO:0000256" key="2">
    <source>
        <dbReference type="ARBA" id="ARBA00006386"/>
    </source>
</evidence>
<dbReference type="eggNOG" id="COG0701">
    <property type="taxonomic scope" value="Bacteria"/>
</dbReference>
<evidence type="ECO:0000313" key="8">
    <source>
        <dbReference type="EMBL" id="EET86094.1"/>
    </source>
</evidence>
<dbReference type="STRING" id="536227.Ccar_12135"/>
<dbReference type="EMBL" id="ACVI01000064">
    <property type="protein sequence ID" value="EET86094.1"/>
    <property type="molecule type" value="Genomic_DNA"/>
</dbReference>
<keyword evidence="5 7" id="KW-1133">Transmembrane helix</keyword>
<name>C6PXA5_9CLOT</name>
<evidence type="ECO:0000256" key="3">
    <source>
        <dbReference type="ARBA" id="ARBA00022475"/>
    </source>
</evidence>
<feature type="transmembrane region" description="Helical" evidence="7">
    <location>
        <begin position="12"/>
        <end position="31"/>
    </location>
</feature>
<keyword evidence="3" id="KW-1003">Cell membrane</keyword>
<organism evidence="8 9">
    <name type="scientific">Clostridium carboxidivorans P7</name>
    <dbReference type="NCBI Taxonomy" id="536227"/>
    <lineage>
        <taxon>Bacteria</taxon>
        <taxon>Bacillati</taxon>
        <taxon>Bacillota</taxon>
        <taxon>Clostridia</taxon>
        <taxon>Eubacteriales</taxon>
        <taxon>Clostridiaceae</taxon>
        <taxon>Clostridium</taxon>
    </lineage>
</organism>
<keyword evidence="6 7" id="KW-0472">Membrane</keyword>
<dbReference type="OrthoDB" id="9810876at2"/>
<evidence type="ECO:0000313" key="9">
    <source>
        <dbReference type="Proteomes" id="UP000004198"/>
    </source>
</evidence>
<comment type="similarity">
    <text evidence="2">Belongs to the UPF0718 family.</text>
</comment>
<proteinExistence type="inferred from homology"/>
<gene>
    <name evidence="8" type="ORF">CcarbDRAFT_3422</name>
</gene>
<dbReference type="KEGG" id="cck:Ccar_12135"/>
<keyword evidence="9" id="KW-1185">Reference proteome</keyword>
<comment type="subcellular location">
    <subcellularLocation>
        <location evidence="1">Cell membrane</location>
        <topology evidence="1">Multi-pass membrane protein</topology>
    </subcellularLocation>
</comment>
<dbReference type="RefSeq" id="WP_007062307.1">
    <property type="nucleotide sequence ID" value="NZ_ACVI01000064.1"/>
</dbReference>
<sequence length="354" mass="39475">MERKTKFSIINKKLAITIMSIILLFFLMNILRNISISKIDTTTLNNFCTIFISMILEGLPFIIIGSLISSFIQLFISEETILKIIPKNKIVGLFCAASIGLIFPICDCAIIPVTRRLIKKGVPVGIAITFMISVPIINPIVLFSTYYAFTGKLYIVIARALIGFISAILIGYFIDLLHRGNALRHNIHINKCSCNCNGHHSHNYNNASHKIYFLSDIVYHTSSETYNTGKLFIIGALISSFVQTYVPKKYIFSIGQGEIYSILIMFLLAYLLCICSQTDAFIARAFLGQFTVGSVIGFLIFGPMLDIKNTLMLMGTFNKKFAIKLILLIISICFIMAISANYVIPLSLKIIGGI</sequence>
<dbReference type="InterPro" id="IPR052923">
    <property type="entry name" value="UPF0718"/>
</dbReference>
<keyword evidence="4 7" id="KW-0812">Transmembrane</keyword>
<evidence type="ECO:0000256" key="4">
    <source>
        <dbReference type="ARBA" id="ARBA00022692"/>
    </source>
</evidence>
<dbReference type="Proteomes" id="UP000004198">
    <property type="component" value="Unassembled WGS sequence"/>
</dbReference>
<dbReference type="PANTHER" id="PTHR34184">
    <property type="entry name" value="UPF0718 PROTEIN YCGR"/>
    <property type="match status" value="1"/>
</dbReference>
<dbReference type="Pfam" id="PF03773">
    <property type="entry name" value="ArsP_1"/>
    <property type="match status" value="1"/>
</dbReference>
<reference evidence="8 9" key="1">
    <citation type="submission" date="2009-06" db="EMBL/GenBank/DDBJ databases">
        <title>The draft genome of Clostridium carboxidivorans P7.</title>
        <authorList>
            <consortium name="US DOE Joint Genome Institute (JGI-PGF)"/>
            <person name="Lucas S."/>
            <person name="Copeland A."/>
            <person name="Lapidus A."/>
            <person name="Glavina del Rio T."/>
            <person name="Tice H."/>
            <person name="Bruce D."/>
            <person name="Goodwin L."/>
            <person name="Pitluck S."/>
            <person name="Larimer F."/>
            <person name="Land M.L."/>
            <person name="Hauser L."/>
            <person name="Hemme C.L."/>
        </authorList>
    </citation>
    <scope>NUCLEOTIDE SEQUENCE [LARGE SCALE GENOMIC DNA]</scope>
    <source>
        <strain evidence="8 9">P7</strain>
    </source>
</reference>
<dbReference type="InterPro" id="IPR005524">
    <property type="entry name" value="DUF318"/>
</dbReference>
<feature type="transmembrane region" description="Helical" evidence="7">
    <location>
        <begin position="259"/>
        <end position="280"/>
    </location>
</feature>
<dbReference type="GO" id="GO:0005886">
    <property type="term" value="C:plasma membrane"/>
    <property type="evidence" value="ECO:0007669"/>
    <property type="project" value="UniProtKB-SubCell"/>
</dbReference>
<feature type="transmembrane region" description="Helical" evidence="7">
    <location>
        <begin position="88"/>
        <end position="112"/>
    </location>
</feature>
<protein>
    <submittedName>
        <fullName evidence="8">Permease</fullName>
    </submittedName>
</protein>
<evidence type="ECO:0000256" key="5">
    <source>
        <dbReference type="ARBA" id="ARBA00022989"/>
    </source>
</evidence>
<feature type="transmembrane region" description="Helical" evidence="7">
    <location>
        <begin position="286"/>
        <end position="305"/>
    </location>
</feature>
<dbReference type="PATRIC" id="fig|536227.13.peg.2542"/>
<dbReference type="AlphaFoldDB" id="C6PXA5"/>
<accession>C6PXA5</accession>
<evidence type="ECO:0000256" key="7">
    <source>
        <dbReference type="SAM" id="Phobius"/>
    </source>
</evidence>
<evidence type="ECO:0000256" key="6">
    <source>
        <dbReference type="ARBA" id="ARBA00023136"/>
    </source>
</evidence>
<dbReference type="PANTHER" id="PTHR34184:SF4">
    <property type="entry name" value="UPF0718 PROTEIN YCGR"/>
    <property type="match status" value="1"/>
</dbReference>
<comment type="caution">
    <text evidence="8">The sequence shown here is derived from an EMBL/GenBank/DDBJ whole genome shotgun (WGS) entry which is preliminary data.</text>
</comment>
<feature type="transmembrane region" description="Helical" evidence="7">
    <location>
        <begin position="325"/>
        <end position="344"/>
    </location>
</feature>
<feature type="transmembrane region" description="Helical" evidence="7">
    <location>
        <begin position="124"/>
        <end position="149"/>
    </location>
</feature>
<evidence type="ECO:0000256" key="1">
    <source>
        <dbReference type="ARBA" id="ARBA00004651"/>
    </source>
</evidence>
<feature type="transmembrane region" description="Helical" evidence="7">
    <location>
        <begin position="156"/>
        <end position="174"/>
    </location>
</feature>